<dbReference type="AlphaFoldDB" id="A0A103XRY9"/>
<feature type="transmembrane region" description="Helical" evidence="1">
    <location>
        <begin position="121"/>
        <end position="142"/>
    </location>
</feature>
<dbReference type="Gramene" id="KVH95796">
    <property type="protein sequence ID" value="KVH95796"/>
    <property type="gene ID" value="Ccrd_002119"/>
</dbReference>
<keyword evidence="1" id="KW-0812">Transmembrane</keyword>
<dbReference type="EMBL" id="LEKV01004376">
    <property type="protein sequence ID" value="KVH95796.1"/>
    <property type="molecule type" value="Genomic_DNA"/>
</dbReference>
<comment type="caution">
    <text evidence="2">The sequence shown here is derived from an EMBL/GenBank/DDBJ whole genome shotgun (WGS) entry which is preliminary data.</text>
</comment>
<accession>A0A103XRY9</accession>
<reference evidence="2 3" key="1">
    <citation type="journal article" date="2016" name="Sci. Rep.">
        <title>The genome sequence of the outbreeding globe artichoke constructed de novo incorporating a phase-aware low-pass sequencing strategy of F1 progeny.</title>
        <authorList>
            <person name="Scaglione D."/>
            <person name="Reyes-Chin-Wo S."/>
            <person name="Acquadro A."/>
            <person name="Froenicke L."/>
            <person name="Portis E."/>
            <person name="Beitel C."/>
            <person name="Tirone M."/>
            <person name="Mauro R."/>
            <person name="Lo Monaco A."/>
            <person name="Mauromicale G."/>
            <person name="Faccioli P."/>
            <person name="Cattivelli L."/>
            <person name="Rieseberg L."/>
            <person name="Michelmore R."/>
            <person name="Lanteri S."/>
        </authorList>
    </citation>
    <scope>NUCLEOTIDE SEQUENCE [LARGE SCALE GENOMIC DNA]</scope>
    <source>
        <strain evidence="2">2C</strain>
    </source>
</reference>
<sequence>MIVTYTTPITVTDSLIMPTEPPITSDNAPHPLKVSEYGNVYIFPTYIAKVDFDTLLIQSVNKIQFYAFIFCGFDHFEQNRVVLASVFGQSSSTPPLFATFSTITRVVVILAGFGWNLATILVIGGGGSMVVSGVAVCGGFCVR</sequence>
<evidence type="ECO:0000313" key="3">
    <source>
        <dbReference type="Proteomes" id="UP000243975"/>
    </source>
</evidence>
<keyword evidence="1" id="KW-1133">Transmembrane helix</keyword>
<organism evidence="2 3">
    <name type="scientific">Cynara cardunculus var. scolymus</name>
    <name type="common">Globe artichoke</name>
    <name type="synonym">Cynara scolymus</name>
    <dbReference type="NCBI Taxonomy" id="59895"/>
    <lineage>
        <taxon>Eukaryota</taxon>
        <taxon>Viridiplantae</taxon>
        <taxon>Streptophyta</taxon>
        <taxon>Embryophyta</taxon>
        <taxon>Tracheophyta</taxon>
        <taxon>Spermatophyta</taxon>
        <taxon>Magnoliopsida</taxon>
        <taxon>eudicotyledons</taxon>
        <taxon>Gunneridae</taxon>
        <taxon>Pentapetalae</taxon>
        <taxon>asterids</taxon>
        <taxon>campanulids</taxon>
        <taxon>Asterales</taxon>
        <taxon>Asteraceae</taxon>
        <taxon>Carduoideae</taxon>
        <taxon>Cardueae</taxon>
        <taxon>Carduinae</taxon>
        <taxon>Cynara</taxon>
    </lineage>
</organism>
<keyword evidence="3" id="KW-1185">Reference proteome</keyword>
<name>A0A103XRY9_CYNCS</name>
<keyword evidence="1" id="KW-0472">Membrane</keyword>
<proteinExistence type="predicted"/>
<dbReference type="Proteomes" id="UP000243975">
    <property type="component" value="Unassembled WGS sequence"/>
</dbReference>
<feature type="transmembrane region" description="Helical" evidence="1">
    <location>
        <begin position="96"/>
        <end position="115"/>
    </location>
</feature>
<protein>
    <submittedName>
        <fullName evidence="2">Uncharacterized protein</fullName>
    </submittedName>
</protein>
<evidence type="ECO:0000256" key="1">
    <source>
        <dbReference type="SAM" id="Phobius"/>
    </source>
</evidence>
<evidence type="ECO:0000313" key="2">
    <source>
        <dbReference type="EMBL" id="KVH95796.1"/>
    </source>
</evidence>
<gene>
    <name evidence="2" type="ORF">Ccrd_002119</name>
</gene>